<dbReference type="AlphaFoldDB" id="A0A2W2AQ04"/>
<dbReference type="EMBL" id="QKVK01000003">
    <property type="protein sequence ID" value="PZF77485.1"/>
    <property type="molecule type" value="Genomic_DNA"/>
</dbReference>
<proteinExistence type="predicted"/>
<gene>
    <name evidence="1" type="ORF">DK847_09215</name>
</gene>
<keyword evidence="2" id="KW-1185">Reference proteome</keyword>
<sequence>MQDHDHGHDIIDPRIEAAAAEGCSESRLYLNRRALLGATASLSAWAFMPRSSSATGNNDREKRLLVVLLQGGLDGLHLVAPLGDPDYGVWRNGLRQSATDMADLDGFFYLNKAMTNFHAWYEAGDAAIVHAIAPPLRVRSHFHCMYNLEAGTNGQAGARTARNGWMNRLLAYLPQGDAIAGVTPEIRLPRGLALGGAPFILKGERPVLTWTPDRWPWYSGDVQTLYNASNGGDMELATYLALGDGVRTVARSNPSAATGSVNSTFYGAGKLMGAATGPRVAAIQIVGFDAHRSEKSGMAYMLNYLDTCLKSFRDGLGEGAEGEAAWRNTVVACVSEFGRTVWDNGQDGTDHGTGTAALLVGGAVAGRKVTTDWPWLKDLQDKRDLKAPYCTRMLFKGILKDHLGISEDELERGTDGREAVFPDSADAKALTGLIKSQG</sequence>
<evidence type="ECO:0008006" key="3">
    <source>
        <dbReference type="Google" id="ProtNLM"/>
    </source>
</evidence>
<dbReference type="Proteomes" id="UP000248795">
    <property type="component" value="Unassembled WGS sequence"/>
</dbReference>
<reference evidence="2" key="1">
    <citation type="submission" date="2018-06" db="EMBL/GenBank/DDBJ databases">
        <title>Aestuariibacter litoralis strain KCTC 52945T.</title>
        <authorList>
            <person name="Li X."/>
            <person name="Salam N."/>
            <person name="Li J.-L."/>
            <person name="Chen Y.-M."/>
            <person name="Yang Z.-W."/>
            <person name="Zhang L.-Y."/>
            <person name="Han M.-X."/>
            <person name="Xiao M."/>
            <person name="Li W.-J."/>
        </authorList>
    </citation>
    <scope>NUCLEOTIDE SEQUENCE [LARGE SCALE GENOMIC DNA]</scope>
    <source>
        <strain evidence="2">KCTC 52945</strain>
    </source>
</reference>
<protein>
    <recommendedName>
        <fullName evidence="3">DUF1501 domain-containing protein</fullName>
    </recommendedName>
</protein>
<evidence type="ECO:0000313" key="1">
    <source>
        <dbReference type="EMBL" id="PZF77485.1"/>
    </source>
</evidence>
<organism evidence="1 2">
    <name type="scientific">Aestuariivirga litoralis</name>
    <dbReference type="NCBI Taxonomy" id="2650924"/>
    <lineage>
        <taxon>Bacteria</taxon>
        <taxon>Pseudomonadati</taxon>
        <taxon>Pseudomonadota</taxon>
        <taxon>Alphaproteobacteria</taxon>
        <taxon>Hyphomicrobiales</taxon>
        <taxon>Aestuariivirgaceae</taxon>
        <taxon>Aestuariivirga</taxon>
    </lineage>
</organism>
<dbReference type="RefSeq" id="WP_111197966.1">
    <property type="nucleotide sequence ID" value="NZ_QKVK01000003.1"/>
</dbReference>
<dbReference type="InterPro" id="IPR010869">
    <property type="entry name" value="DUF1501"/>
</dbReference>
<name>A0A2W2AQ04_9HYPH</name>
<dbReference type="Pfam" id="PF07394">
    <property type="entry name" value="DUF1501"/>
    <property type="match status" value="1"/>
</dbReference>
<accession>A0A2W2AQ04</accession>
<evidence type="ECO:0000313" key="2">
    <source>
        <dbReference type="Proteomes" id="UP000248795"/>
    </source>
</evidence>
<comment type="caution">
    <text evidence="1">The sequence shown here is derived from an EMBL/GenBank/DDBJ whole genome shotgun (WGS) entry which is preliminary data.</text>
</comment>